<dbReference type="InterPro" id="IPR009080">
    <property type="entry name" value="tRNAsynth_Ia_anticodon-bd"/>
</dbReference>
<dbReference type="Gene3D" id="1.10.730.10">
    <property type="entry name" value="Isoleucyl-tRNA Synthetase, Domain 1"/>
    <property type="match status" value="1"/>
</dbReference>
<organism evidence="14 15">
    <name type="scientific">Candidatus Nealsonbacteria bacterium RIFCSPLOWO2_01_FULL_43_32</name>
    <dbReference type="NCBI Taxonomy" id="1801672"/>
    <lineage>
        <taxon>Bacteria</taxon>
        <taxon>Candidatus Nealsoniibacteriota</taxon>
    </lineage>
</organism>
<name>A0A1G2EES7_9BACT</name>
<sequence>MVRQEIVKLIKEAAKKAGFSALAAVHIDYPEDEKHGDYATNFALQTAKTIRLTPKAIANNLRSHILNLEPALFEKIEIADPGFLNFFISKQYLYKQVGEILRQKEFFGKLKTGQGKKISIESVSANPTGQLHIGNGRNAFSGDVLSNVLEKAGYKVVREYFVNDAKNSKQIIELGKTALGKGETYKTVRIVSLLEKNKITGQTESEAGWQLAQIIQNNNKDFLEKKLKVKFDKWVSEEEAIYQQNKINKMLDWLKKNNLVYEKEGALWIKTSQFGDDKDWVVVRETGEPTYLLSDIAYHKDKFDRGFDKVIDIWGADHQAHVSKIKAASKMLGFKGSLDILVLQLVTLRGGEKMSKRLGNVITLEELVDEIGLDVARWFYLQKSLNTHTEIDLDLAKEQSEKNPVYYVQYAHARICSILSKSGKSPAFAKASAGKENLKLLNQPAELALIKQLIRLPETVEDTARDYQVQRLPQYATDLATSFHQFYRDCQVLSDDKNLSKARLALVLATKIILKNTLSLMGISATEKM</sequence>
<proteinExistence type="inferred from homology"/>
<keyword evidence="5 10" id="KW-0547">Nucleotide-binding</keyword>
<comment type="caution">
    <text evidence="14">The sequence shown here is derived from an EMBL/GenBank/DDBJ whole genome shotgun (WGS) entry which is preliminary data.</text>
</comment>
<dbReference type="SMART" id="SM00836">
    <property type="entry name" value="DALR_1"/>
    <property type="match status" value="1"/>
</dbReference>
<evidence type="ECO:0000313" key="15">
    <source>
        <dbReference type="Proteomes" id="UP000178647"/>
    </source>
</evidence>
<dbReference type="InterPro" id="IPR014729">
    <property type="entry name" value="Rossmann-like_a/b/a_fold"/>
</dbReference>
<dbReference type="SUPFAM" id="SSF55190">
    <property type="entry name" value="Arginyl-tRNA synthetase (ArgRS), N-terminal 'additional' domain"/>
    <property type="match status" value="1"/>
</dbReference>
<dbReference type="EC" id="6.1.1.19" evidence="10"/>
<dbReference type="InterPro" id="IPR035684">
    <property type="entry name" value="ArgRS_core"/>
</dbReference>
<evidence type="ECO:0000256" key="7">
    <source>
        <dbReference type="ARBA" id="ARBA00022917"/>
    </source>
</evidence>
<dbReference type="SUPFAM" id="SSF52374">
    <property type="entry name" value="Nucleotidylyl transferase"/>
    <property type="match status" value="1"/>
</dbReference>
<evidence type="ECO:0000256" key="11">
    <source>
        <dbReference type="RuleBase" id="RU363038"/>
    </source>
</evidence>
<dbReference type="SUPFAM" id="SSF47323">
    <property type="entry name" value="Anticodon-binding domain of a subclass of class I aminoacyl-tRNA synthetases"/>
    <property type="match status" value="1"/>
</dbReference>
<dbReference type="Gene3D" id="3.30.1360.70">
    <property type="entry name" value="Arginyl tRNA synthetase N-terminal domain"/>
    <property type="match status" value="1"/>
</dbReference>
<evidence type="ECO:0000256" key="9">
    <source>
        <dbReference type="ARBA" id="ARBA00049339"/>
    </source>
</evidence>
<dbReference type="CDD" id="cd00671">
    <property type="entry name" value="ArgRS_core"/>
    <property type="match status" value="1"/>
</dbReference>
<comment type="similarity">
    <text evidence="2 10 11">Belongs to the class-I aminoacyl-tRNA synthetase family.</text>
</comment>
<evidence type="ECO:0000256" key="1">
    <source>
        <dbReference type="ARBA" id="ARBA00004496"/>
    </source>
</evidence>
<evidence type="ECO:0000259" key="13">
    <source>
        <dbReference type="SMART" id="SM01016"/>
    </source>
</evidence>
<dbReference type="FunFam" id="1.10.730.10:FF:000008">
    <property type="entry name" value="Arginine--tRNA ligase"/>
    <property type="match status" value="1"/>
</dbReference>
<dbReference type="GO" id="GO:0004814">
    <property type="term" value="F:arginine-tRNA ligase activity"/>
    <property type="evidence" value="ECO:0007669"/>
    <property type="project" value="UniProtKB-UniRule"/>
</dbReference>
<feature type="domain" description="DALR anticodon binding" evidence="12">
    <location>
        <begin position="408"/>
        <end position="529"/>
    </location>
</feature>
<evidence type="ECO:0000313" key="14">
    <source>
        <dbReference type="EMBL" id="OGZ24289.1"/>
    </source>
</evidence>
<reference evidence="14 15" key="1">
    <citation type="journal article" date="2016" name="Nat. Commun.">
        <title>Thousands of microbial genomes shed light on interconnected biogeochemical processes in an aquifer system.</title>
        <authorList>
            <person name="Anantharaman K."/>
            <person name="Brown C.T."/>
            <person name="Hug L.A."/>
            <person name="Sharon I."/>
            <person name="Castelle C.J."/>
            <person name="Probst A.J."/>
            <person name="Thomas B.C."/>
            <person name="Singh A."/>
            <person name="Wilkins M.J."/>
            <person name="Karaoz U."/>
            <person name="Brodie E.L."/>
            <person name="Williams K.H."/>
            <person name="Hubbard S.S."/>
            <person name="Banfield J.F."/>
        </authorList>
    </citation>
    <scope>NUCLEOTIDE SEQUENCE [LARGE SCALE GENOMIC DNA]</scope>
</reference>
<dbReference type="GO" id="GO:0005524">
    <property type="term" value="F:ATP binding"/>
    <property type="evidence" value="ECO:0007669"/>
    <property type="project" value="UniProtKB-UniRule"/>
</dbReference>
<evidence type="ECO:0000256" key="10">
    <source>
        <dbReference type="HAMAP-Rule" id="MF_00123"/>
    </source>
</evidence>
<dbReference type="Gene3D" id="3.40.50.620">
    <property type="entry name" value="HUPs"/>
    <property type="match status" value="1"/>
</dbReference>
<protein>
    <recommendedName>
        <fullName evidence="10">Arginine--tRNA ligase</fullName>
        <ecNumber evidence="10">6.1.1.19</ecNumber>
    </recommendedName>
    <alternativeName>
        <fullName evidence="10">Arginyl-tRNA synthetase</fullName>
        <shortName evidence="10">ArgRS</shortName>
    </alternativeName>
</protein>
<dbReference type="NCBIfam" id="TIGR00456">
    <property type="entry name" value="argS"/>
    <property type="match status" value="1"/>
</dbReference>
<gene>
    <name evidence="10" type="primary">argS</name>
    <name evidence="14" type="ORF">A2896_00260</name>
</gene>
<comment type="subcellular location">
    <subcellularLocation>
        <location evidence="1 10">Cytoplasm</location>
    </subcellularLocation>
</comment>
<evidence type="ECO:0000256" key="5">
    <source>
        <dbReference type="ARBA" id="ARBA00022741"/>
    </source>
</evidence>
<dbReference type="GO" id="GO:0006420">
    <property type="term" value="P:arginyl-tRNA aminoacylation"/>
    <property type="evidence" value="ECO:0007669"/>
    <property type="project" value="UniProtKB-UniRule"/>
</dbReference>
<keyword evidence="6 10" id="KW-0067">ATP-binding</keyword>
<evidence type="ECO:0000256" key="6">
    <source>
        <dbReference type="ARBA" id="ARBA00022840"/>
    </source>
</evidence>
<dbReference type="STRING" id="1801672.A2896_00260"/>
<dbReference type="Pfam" id="PF05746">
    <property type="entry name" value="DALR_1"/>
    <property type="match status" value="1"/>
</dbReference>
<dbReference type="GO" id="GO:0005737">
    <property type="term" value="C:cytoplasm"/>
    <property type="evidence" value="ECO:0007669"/>
    <property type="project" value="UniProtKB-SubCell"/>
</dbReference>
<evidence type="ECO:0000259" key="12">
    <source>
        <dbReference type="SMART" id="SM00836"/>
    </source>
</evidence>
<dbReference type="EMBL" id="MHMH01000014">
    <property type="protein sequence ID" value="OGZ24289.1"/>
    <property type="molecule type" value="Genomic_DNA"/>
</dbReference>
<keyword evidence="7 10" id="KW-0648">Protein biosynthesis</keyword>
<feature type="short sequence motif" description="'HIGH' region" evidence="10">
    <location>
        <begin position="125"/>
        <end position="135"/>
    </location>
</feature>
<dbReference type="Pfam" id="PF00750">
    <property type="entry name" value="tRNA-synt_1d"/>
    <property type="match status" value="2"/>
</dbReference>
<keyword evidence="3 10" id="KW-0963">Cytoplasm</keyword>
<dbReference type="InterPro" id="IPR008909">
    <property type="entry name" value="DALR_anticod-bd"/>
</dbReference>
<dbReference type="InterPro" id="IPR001412">
    <property type="entry name" value="aa-tRNA-synth_I_CS"/>
</dbReference>
<dbReference type="SMART" id="SM01016">
    <property type="entry name" value="Arg_tRNA_synt_N"/>
    <property type="match status" value="1"/>
</dbReference>
<evidence type="ECO:0000256" key="8">
    <source>
        <dbReference type="ARBA" id="ARBA00023146"/>
    </source>
</evidence>
<dbReference type="InterPro" id="IPR036695">
    <property type="entry name" value="Arg-tRNA-synth_N_sf"/>
</dbReference>
<dbReference type="HAMAP" id="MF_00123">
    <property type="entry name" value="Arg_tRNA_synth"/>
    <property type="match status" value="1"/>
</dbReference>
<dbReference type="PRINTS" id="PR01038">
    <property type="entry name" value="TRNASYNTHARG"/>
</dbReference>
<dbReference type="InterPro" id="IPR001278">
    <property type="entry name" value="Arg-tRNA-ligase"/>
</dbReference>
<comment type="subunit">
    <text evidence="10">Monomer.</text>
</comment>
<dbReference type="AlphaFoldDB" id="A0A1G2EES7"/>
<evidence type="ECO:0000256" key="3">
    <source>
        <dbReference type="ARBA" id="ARBA00022490"/>
    </source>
</evidence>
<evidence type="ECO:0000256" key="4">
    <source>
        <dbReference type="ARBA" id="ARBA00022598"/>
    </source>
</evidence>
<comment type="catalytic activity">
    <reaction evidence="9 10">
        <text>tRNA(Arg) + L-arginine + ATP = L-arginyl-tRNA(Arg) + AMP + diphosphate</text>
        <dbReference type="Rhea" id="RHEA:20301"/>
        <dbReference type="Rhea" id="RHEA-COMP:9658"/>
        <dbReference type="Rhea" id="RHEA-COMP:9673"/>
        <dbReference type="ChEBI" id="CHEBI:30616"/>
        <dbReference type="ChEBI" id="CHEBI:32682"/>
        <dbReference type="ChEBI" id="CHEBI:33019"/>
        <dbReference type="ChEBI" id="CHEBI:78442"/>
        <dbReference type="ChEBI" id="CHEBI:78513"/>
        <dbReference type="ChEBI" id="CHEBI:456215"/>
        <dbReference type="EC" id="6.1.1.19"/>
    </reaction>
</comment>
<dbReference type="PANTHER" id="PTHR11956">
    <property type="entry name" value="ARGINYL-TRNA SYNTHETASE"/>
    <property type="match status" value="1"/>
</dbReference>
<dbReference type="Pfam" id="PF03485">
    <property type="entry name" value="Arg_tRNA_synt_N"/>
    <property type="match status" value="1"/>
</dbReference>
<dbReference type="InterPro" id="IPR005148">
    <property type="entry name" value="Arg-tRNA-synth_N"/>
</dbReference>
<dbReference type="PROSITE" id="PS00178">
    <property type="entry name" value="AA_TRNA_LIGASE_I"/>
    <property type="match status" value="1"/>
</dbReference>
<evidence type="ECO:0000256" key="2">
    <source>
        <dbReference type="ARBA" id="ARBA00005594"/>
    </source>
</evidence>
<feature type="domain" description="Arginyl tRNA synthetase N-terminal" evidence="13">
    <location>
        <begin position="4"/>
        <end position="88"/>
    </location>
</feature>
<dbReference type="Proteomes" id="UP000178647">
    <property type="component" value="Unassembled WGS sequence"/>
</dbReference>
<keyword evidence="8 10" id="KW-0030">Aminoacyl-tRNA synthetase</keyword>
<dbReference type="PANTHER" id="PTHR11956:SF5">
    <property type="entry name" value="ARGININE--TRNA LIGASE, CYTOPLASMIC"/>
    <property type="match status" value="1"/>
</dbReference>
<keyword evidence="4 10" id="KW-0436">Ligase</keyword>
<accession>A0A1G2EES7</accession>